<protein>
    <recommendedName>
        <fullName evidence="3">DUF2336 domain-containing protein</fullName>
    </recommendedName>
</protein>
<evidence type="ECO:0008006" key="3">
    <source>
        <dbReference type="Google" id="ProtNLM"/>
    </source>
</evidence>
<dbReference type="Pfam" id="PF10098">
    <property type="entry name" value="DUF2336"/>
    <property type="match status" value="1"/>
</dbReference>
<dbReference type="EMBL" id="BOPV01000001">
    <property type="protein sequence ID" value="GIL38328.1"/>
    <property type="molecule type" value="Genomic_DNA"/>
</dbReference>
<reference evidence="1" key="1">
    <citation type="submission" date="2021-02" db="EMBL/GenBank/DDBJ databases">
        <title>Genome sequence of Rhodospirillales sp. strain TMPK1 isolated from soil.</title>
        <authorList>
            <person name="Nakai R."/>
            <person name="Kusada H."/>
            <person name="Tamaki H."/>
        </authorList>
    </citation>
    <scope>NUCLEOTIDE SEQUENCE</scope>
    <source>
        <strain evidence="1">TMPK1</strain>
    </source>
</reference>
<organism evidence="1 2">
    <name type="scientific">Roseiterribacter gracilis</name>
    <dbReference type="NCBI Taxonomy" id="2812848"/>
    <lineage>
        <taxon>Bacteria</taxon>
        <taxon>Pseudomonadati</taxon>
        <taxon>Pseudomonadota</taxon>
        <taxon>Alphaproteobacteria</taxon>
        <taxon>Rhodospirillales</taxon>
        <taxon>Roseiterribacteraceae</taxon>
        <taxon>Roseiterribacter</taxon>
    </lineage>
</organism>
<dbReference type="AlphaFoldDB" id="A0A8S8X608"/>
<keyword evidence="2" id="KW-1185">Reference proteome</keyword>
<dbReference type="RefSeq" id="WP_420241310.1">
    <property type="nucleotide sequence ID" value="NZ_BOPV01000001.1"/>
</dbReference>
<evidence type="ECO:0000313" key="2">
    <source>
        <dbReference type="Proteomes" id="UP000681075"/>
    </source>
</evidence>
<comment type="caution">
    <text evidence="1">The sequence shown here is derived from an EMBL/GenBank/DDBJ whole genome shotgun (WGS) entry which is preliminary data.</text>
</comment>
<dbReference type="Proteomes" id="UP000681075">
    <property type="component" value="Unassembled WGS sequence"/>
</dbReference>
<accession>A0A8S8X608</accession>
<sequence length="373" mass="40133">MSMTPSSTTASKGPMLDASVVQRLIEDPSAAGRSEVAMRMGAALDEKLNPTERALAEQILVLLARDAEVQVRASLAQSIKNSPSVPRKVALKLAQDVEKVSFPILRFSQSLTEEDLISIVKEIGDPGREEVAQRAVVSRRLSATLIEMGDEATVTRLMRNHNADVDDDAMGHALDKFGGQQAVADAMAYRPSIPLGIARRLVSLVADEIKLQVLKTQPGAAEAVDAINMSGGKVLKRLTGEGEAKDDVGTTVLRLHKDGKLNSPVILRALVHGDVVFFEASLAISAGVPLLSARRLAHDPNPQAFAAIYAKAGFPKEEMVLFRLALTVAKETAYGGLSFEERKKKLLERLMTTKLPPNLQADMGAMLTTLEAL</sequence>
<name>A0A8S8X608_9PROT</name>
<evidence type="ECO:0000313" key="1">
    <source>
        <dbReference type="EMBL" id="GIL38328.1"/>
    </source>
</evidence>
<proteinExistence type="predicted"/>
<dbReference type="InterPro" id="IPR019285">
    <property type="entry name" value="DUF2336"/>
</dbReference>
<gene>
    <name evidence="1" type="ORF">TMPK1_05650</name>
</gene>